<evidence type="ECO:0000313" key="5">
    <source>
        <dbReference type="EMBL" id="KYH13671.1"/>
    </source>
</evidence>
<dbReference type="Gene3D" id="3.40.50.300">
    <property type="entry name" value="P-loop containing nucleotide triphosphate hydrolases"/>
    <property type="match status" value="1"/>
</dbReference>
<sequence length="226" mass="25603">MIELTNINKSFRNLHIFDNLNMTFNDKQLTVLLGENGAGKSTLLQLIATLEKPNSGTIQYFGERLNKQGVRDLIGYIPQDIALFEHMTVNENINCFKALSKNPISDQAIDTYAQQLNLTARDTKVANLSGGTKRKVNVLIGLLSNPKVLILDEPTVGIDLKSRYDIHRLLNDMKSHRLIILTTHHLDEVEALADNIKVIGSDPFYREVLKEKNWSFEVYDNTDKAH</sequence>
<dbReference type="PANTHER" id="PTHR42711">
    <property type="entry name" value="ABC TRANSPORTER ATP-BINDING PROTEIN"/>
    <property type="match status" value="1"/>
</dbReference>
<name>A0A151A2M1_9STAP</name>
<reference evidence="5 6" key="1">
    <citation type="submission" date="2016-02" db="EMBL/GenBank/DDBJ databases">
        <title>Draft genome sequence of hydrocarbon degrading Staphylococcus saprophyticus Strain CNV2, isolated from crude-oil contaminated soil from Noonmati Oil Refinery, Guwahati, Assam, India.</title>
        <authorList>
            <person name="Mukherjee A."/>
            <person name="Chettri B."/>
            <person name="Langpoklakpam J."/>
            <person name="Singh A.K."/>
            <person name="Chattopadhyay D.J."/>
        </authorList>
    </citation>
    <scope>NUCLEOTIDE SEQUENCE [LARGE SCALE GENOMIC DNA]</scope>
    <source>
        <strain evidence="5 6">CNV2</strain>
    </source>
</reference>
<dbReference type="InterPro" id="IPR027417">
    <property type="entry name" value="P-loop_NTPase"/>
</dbReference>
<dbReference type="GO" id="GO:0005524">
    <property type="term" value="F:ATP binding"/>
    <property type="evidence" value="ECO:0007669"/>
    <property type="project" value="UniProtKB-KW"/>
</dbReference>
<dbReference type="Proteomes" id="UP000075418">
    <property type="component" value="Unassembled WGS sequence"/>
</dbReference>
<evidence type="ECO:0000256" key="1">
    <source>
        <dbReference type="ARBA" id="ARBA00022448"/>
    </source>
</evidence>
<accession>A0A151A2M1</accession>
<evidence type="ECO:0000256" key="3">
    <source>
        <dbReference type="ARBA" id="ARBA00022840"/>
    </source>
</evidence>
<proteinExistence type="predicted"/>
<organism evidence="5 6">
    <name type="scientific">Staphylococcus kloosii</name>
    <dbReference type="NCBI Taxonomy" id="29384"/>
    <lineage>
        <taxon>Bacteria</taxon>
        <taxon>Bacillati</taxon>
        <taxon>Bacillota</taxon>
        <taxon>Bacilli</taxon>
        <taxon>Bacillales</taxon>
        <taxon>Staphylococcaceae</taxon>
        <taxon>Staphylococcus</taxon>
    </lineage>
</organism>
<keyword evidence="1" id="KW-0813">Transport</keyword>
<dbReference type="GO" id="GO:0016887">
    <property type="term" value="F:ATP hydrolysis activity"/>
    <property type="evidence" value="ECO:0007669"/>
    <property type="project" value="InterPro"/>
</dbReference>
<dbReference type="Pfam" id="PF00005">
    <property type="entry name" value="ABC_tran"/>
    <property type="match status" value="1"/>
</dbReference>
<keyword evidence="2" id="KW-0547">Nucleotide-binding</keyword>
<gene>
    <name evidence="5" type="ORF">A0131_02460</name>
</gene>
<dbReference type="AlphaFoldDB" id="A0A151A2M1"/>
<dbReference type="RefSeq" id="WP_061853902.1">
    <property type="nucleotide sequence ID" value="NZ_LUGM01000002.1"/>
</dbReference>
<keyword evidence="3 5" id="KW-0067">ATP-binding</keyword>
<protein>
    <submittedName>
        <fullName evidence="5">Multidrug ABC transporter ATP-binding protein</fullName>
    </submittedName>
</protein>
<evidence type="ECO:0000259" key="4">
    <source>
        <dbReference type="PROSITE" id="PS50893"/>
    </source>
</evidence>
<comment type="caution">
    <text evidence="5">The sequence shown here is derived from an EMBL/GenBank/DDBJ whole genome shotgun (WGS) entry which is preliminary data.</text>
</comment>
<evidence type="ECO:0000313" key="6">
    <source>
        <dbReference type="Proteomes" id="UP000075418"/>
    </source>
</evidence>
<dbReference type="SUPFAM" id="SSF52540">
    <property type="entry name" value="P-loop containing nucleoside triphosphate hydrolases"/>
    <property type="match status" value="1"/>
</dbReference>
<feature type="domain" description="ABC transporter" evidence="4">
    <location>
        <begin position="2"/>
        <end position="226"/>
    </location>
</feature>
<dbReference type="PANTHER" id="PTHR42711:SF17">
    <property type="entry name" value="ABC TRANSPORTER ATP-BINDING PROTEIN"/>
    <property type="match status" value="1"/>
</dbReference>
<dbReference type="PROSITE" id="PS50893">
    <property type="entry name" value="ABC_TRANSPORTER_2"/>
    <property type="match status" value="1"/>
</dbReference>
<dbReference type="SMART" id="SM00382">
    <property type="entry name" value="AAA"/>
    <property type="match status" value="1"/>
</dbReference>
<evidence type="ECO:0000256" key="2">
    <source>
        <dbReference type="ARBA" id="ARBA00022741"/>
    </source>
</evidence>
<dbReference type="InterPro" id="IPR003439">
    <property type="entry name" value="ABC_transporter-like_ATP-bd"/>
</dbReference>
<dbReference type="InterPro" id="IPR050763">
    <property type="entry name" value="ABC_transporter_ATP-binding"/>
</dbReference>
<dbReference type="InterPro" id="IPR003593">
    <property type="entry name" value="AAA+_ATPase"/>
</dbReference>
<dbReference type="EMBL" id="LUGM01000002">
    <property type="protein sequence ID" value="KYH13671.1"/>
    <property type="molecule type" value="Genomic_DNA"/>
</dbReference>